<protein>
    <recommendedName>
        <fullName evidence="1">Putative competence-damage inducible protein</fullName>
    </recommendedName>
</protein>
<dbReference type="SUPFAM" id="SSF53218">
    <property type="entry name" value="Molybdenum cofactor biosynthesis proteins"/>
    <property type="match status" value="1"/>
</dbReference>
<organism evidence="3 4">
    <name type="scientific">Limosilactobacillus ingluviei DSM 15946</name>
    <dbReference type="NCBI Taxonomy" id="1423760"/>
    <lineage>
        <taxon>Bacteria</taxon>
        <taxon>Bacillati</taxon>
        <taxon>Bacillota</taxon>
        <taxon>Bacilli</taxon>
        <taxon>Lactobacillales</taxon>
        <taxon>Lactobacillaceae</taxon>
        <taxon>Limosilactobacillus</taxon>
    </lineage>
</organism>
<evidence type="ECO:0000259" key="2">
    <source>
        <dbReference type="SMART" id="SM00852"/>
    </source>
</evidence>
<dbReference type="CDD" id="cd00885">
    <property type="entry name" value="cinA"/>
    <property type="match status" value="1"/>
</dbReference>
<evidence type="ECO:0000313" key="4">
    <source>
        <dbReference type="Proteomes" id="UP000050816"/>
    </source>
</evidence>
<dbReference type="PIRSF" id="PIRSF006728">
    <property type="entry name" value="CinA"/>
    <property type="match status" value="1"/>
</dbReference>
<dbReference type="Pfam" id="PF02464">
    <property type="entry name" value="CinA"/>
    <property type="match status" value="1"/>
</dbReference>
<dbReference type="Gene3D" id="3.40.980.10">
    <property type="entry name" value="MoaB/Mog-like domain"/>
    <property type="match status" value="1"/>
</dbReference>
<dbReference type="NCBIfam" id="TIGR00200">
    <property type="entry name" value="cinA_nterm"/>
    <property type="match status" value="1"/>
</dbReference>
<dbReference type="SMART" id="SM00852">
    <property type="entry name" value="MoCF_biosynth"/>
    <property type="match status" value="1"/>
</dbReference>
<dbReference type="Proteomes" id="UP000050816">
    <property type="component" value="Unassembled WGS sequence"/>
</dbReference>
<dbReference type="NCBIfam" id="TIGR00199">
    <property type="entry name" value="PncC_domain"/>
    <property type="match status" value="1"/>
</dbReference>
<dbReference type="InterPro" id="IPR008135">
    <property type="entry name" value="Competence-induced_CinA"/>
</dbReference>
<name>A0A0R1UMT7_9LACO</name>
<dbReference type="InterPro" id="IPR008136">
    <property type="entry name" value="CinA_C"/>
</dbReference>
<comment type="caution">
    <text evidence="3">The sequence shown here is derived from an EMBL/GenBank/DDBJ whole genome shotgun (WGS) entry which is preliminary data.</text>
</comment>
<dbReference type="Pfam" id="PF18146">
    <property type="entry name" value="CinA_KH"/>
    <property type="match status" value="1"/>
</dbReference>
<dbReference type="PATRIC" id="fig|1423760.3.peg.16"/>
<proteinExistence type="inferred from homology"/>
<dbReference type="EMBL" id="AZFK01000006">
    <property type="protein sequence ID" value="KRL92277.1"/>
    <property type="molecule type" value="Genomic_DNA"/>
</dbReference>
<dbReference type="InterPro" id="IPR036425">
    <property type="entry name" value="MoaB/Mog-like_dom_sf"/>
</dbReference>
<feature type="domain" description="MoaB/Mog" evidence="2">
    <location>
        <begin position="4"/>
        <end position="171"/>
    </location>
</feature>
<reference evidence="3 4" key="1">
    <citation type="journal article" date="2015" name="Genome Announc.">
        <title>Expanding the biotechnology potential of lactobacilli through comparative genomics of 213 strains and associated genera.</title>
        <authorList>
            <person name="Sun Z."/>
            <person name="Harris H.M."/>
            <person name="McCann A."/>
            <person name="Guo C."/>
            <person name="Argimon S."/>
            <person name="Zhang W."/>
            <person name="Yang X."/>
            <person name="Jeffery I.B."/>
            <person name="Cooney J.C."/>
            <person name="Kagawa T.F."/>
            <person name="Liu W."/>
            <person name="Song Y."/>
            <person name="Salvetti E."/>
            <person name="Wrobel A."/>
            <person name="Rasinkangas P."/>
            <person name="Parkhill J."/>
            <person name="Rea M.C."/>
            <person name="O'Sullivan O."/>
            <person name="Ritari J."/>
            <person name="Douillard F.P."/>
            <person name="Paul Ross R."/>
            <person name="Yang R."/>
            <person name="Briner A.E."/>
            <person name="Felis G.E."/>
            <person name="de Vos W.M."/>
            <person name="Barrangou R."/>
            <person name="Klaenhammer T.R."/>
            <person name="Caufield P.W."/>
            <person name="Cui Y."/>
            <person name="Zhang H."/>
            <person name="O'Toole P.W."/>
        </authorList>
    </citation>
    <scope>NUCLEOTIDE SEQUENCE [LARGE SCALE GENOMIC DNA]</scope>
    <source>
        <strain evidence="3 4">DSM 15946</strain>
    </source>
</reference>
<dbReference type="GeneID" id="82933739"/>
<dbReference type="SUPFAM" id="SSF142433">
    <property type="entry name" value="CinA-like"/>
    <property type="match status" value="1"/>
</dbReference>
<dbReference type="HAMAP" id="MF_00226_B">
    <property type="entry name" value="CinA_B"/>
    <property type="match status" value="1"/>
</dbReference>
<dbReference type="InterPro" id="IPR036653">
    <property type="entry name" value="CinA-like_C"/>
</dbReference>
<accession>A0A0R1UMT7</accession>
<dbReference type="PANTHER" id="PTHR13939:SF0">
    <property type="entry name" value="NMN AMIDOHYDROLASE-LIKE PROTEIN YFAY"/>
    <property type="match status" value="1"/>
</dbReference>
<dbReference type="InterPro" id="IPR001453">
    <property type="entry name" value="MoaB/Mog_dom"/>
</dbReference>
<dbReference type="Pfam" id="PF00994">
    <property type="entry name" value="MoCF_biosynth"/>
    <property type="match status" value="1"/>
</dbReference>
<gene>
    <name evidence="1" type="primary">cinA</name>
    <name evidence="3" type="ORF">FC43_GL000015</name>
</gene>
<comment type="similarity">
    <text evidence="1">Belongs to the CinA family.</text>
</comment>
<evidence type="ECO:0000256" key="1">
    <source>
        <dbReference type="HAMAP-Rule" id="MF_00226"/>
    </source>
</evidence>
<dbReference type="AlphaFoldDB" id="A0A0R1UMT7"/>
<dbReference type="InterPro" id="IPR050101">
    <property type="entry name" value="CinA"/>
</dbReference>
<sequence length="416" mass="43751">MEVEIISVGNELILGQIVNTNVAYLADQLRQLDLVAKWQTTVTDEPAQIEAAVKLACQRADLVLVCGGLGPTADDQTLPSVARALGVDLTLATKHWAAIQADFAHRQVAMTPENIRQAYYLAGGEPLANPVGLALGSWLVSEQAAVAVLPGPPREFKAMVQASLLPKLRAHYGTTTPVQTRVLHFVGQPESLLMDEIAAALGDLPVVATSYVQPAEIQVRLRVTGKTPAVAEQLLDQAQQAIVAKEGAYYFGSGPAVTLAGQVVALLRQRGAKITAAESLTGGLFQSTLCSVSGASAVFDGGFVTYAARAKHQLIGVRQATIEQAGVVSAQTAAEMAEGARRALAVDYGVAFTGVAGPEPLEGHPAGTVFVAIAQQGAAPRAWQLRLNGRLGRQAIRQQSVALVLLALYHQLQGKN</sequence>
<dbReference type="RefSeq" id="WP_019205986.1">
    <property type="nucleotide sequence ID" value="NZ_AZFK01000006.1"/>
</dbReference>
<evidence type="ECO:0000313" key="3">
    <source>
        <dbReference type="EMBL" id="KRL92277.1"/>
    </source>
</evidence>
<dbReference type="Gene3D" id="3.90.950.20">
    <property type="entry name" value="CinA-like"/>
    <property type="match status" value="1"/>
</dbReference>
<dbReference type="InterPro" id="IPR041424">
    <property type="entry name" value="CinA_KH"/>
</dbReference>
<dbReference type="NCBIfam" id="NF001813">
    <property type="entry name" value="PRK00549.1"/>
    <property type="match status" value="1"/>
</dbReference>
<dbReference type="PANTHER" id="PTHR13939">
    <property type="entry name" value="NICOTINAMIDE-NUCLEOTIDE AMIDOHYDROLASE PNCC"/>
    <property type="match status" value="1"/>
</dbReference>